<proteinExistence type="predicted"/>
<feature type="non-terminal residue" evidence="1">
    <location>
        <position position="1"/>
    </location>
</feature>
<dbReference type="AlphaFoldDB" id="A0A1B6F488"/>
<reference evidence="1" key="1">
    <citation type="submission" date="2015-11" db="EMBL/GenBank/DDBJ databases">
        <title>De novo transcriptome assembly of four potential Pierce s Disease insect vectors from Arizona vineyards.</title>
        <authorList>
            <person name="Tassone E.E."/>
        </authorList>
    </citation>
    <scope>NUCLEOTIDE SEQUENCE</scope>
</reference>
<gene>
    <name evidence="1" type="ORF">g.5866</name>
</gene>
<dbReference type="EMBL" id="GECZ01024858">
    <property type="protein sequence ID" value="JAS44911.1"/>
    <property type="molecule type" value="Transcribed_RNA"/>
</dbReference>
<name>A0A1B6F488_9HEMI</name>
<accession>A0A1B6F488</accession>
<evidence type="ECO:0000313" key="1">
    <source>
        <dbReference type="EMBL" id="JAS44911.1"/>
    </source>
</evidence>
<protein>
    <submittedName>
        <fullName evidence="1">Uncharacterized protein</fullName>
    </submittedName>
</protein>
<sequence>DCDKFVGDTQTSVHKKDIGLPKNINSSIKSKAQNSFVSNETNRSKLTILADSHGKNLSDLIHQRATVNVCSFVRSGANFNKVIEEVQQLATDLTKNDYLLVIAGTNNVESTSVNRLMEDVH</sequence>
<organism evidence="1">
    <name type="scientific">Cuerna arida</name>
    <dbReference type="NCBI Taxonomy" id="1464854"/>
    <lineage>
        <taxon>Eukaryota</taxon>
        <taxon>Metazoa</taxon>
        <taxon>Ecdysozoa</taxon>
        <taxon>Arthropoda</taxon>
        <taxon>Hexapoda</taxon>
        <taxon>Insecta</taxon>
        <taxon>Pterygota</taxon>
        <taxon>Neoptera</taxon>
        <taxon>Paraneoptera</taxon>
        <taxon>Hemiptera</taxon>
        <taxon>Auchenorrhyncha</taxon>
        <taxon>Membracoidea</taxon>
        <taxon>Cicadellidae</taxon>
        <taxon>Cicadellinae</taxon>
        <taxon>Proconiini</taxon>
        <taxon>Cuerna</taxon>
    </lineage>
</organism>
<feature type="non-terminal residue" evidence="1">
    <location>
        <position position="121"/>
    </location>
</feature>